<sequence>MWYRIPACSPAASSAAAARRSSSASSSSCRYRCRRCSALKRYERKRPLRRGNEMAGLLSSSVEVLHTRPADPESVFTSLRSHEALCGAGVHPLTAVQLRWGKNNSLMFNQRGLDDRMKPAVTEEWTLESEEAATGRTEGSNKTQDYSY</sequence>
<dbReference type="AlphaFoldDB" id="A0AAV1FX27"/>
<evidence type="ECO:0000256" key="1">
    <source>
        <dbReference type="SAM" id="MobiDB-lite"/>
    </source>
</evidence>
<gene>
    <name evidence="2" type="ORF">XNOV1_A026221</name>
</gene>
<evidence type="ECO:0000313" key="3">
    <source>
        <dbReference type="Proteomes" id="UP001178508"/>
    </source>
</evidence>
<proteinExistence type="predicted"/>
<feature type="region of interest" description="Disordered" evidence="1">
    <location>
        <begin position="125"/>
        <end position="148"/>
    </location>
</feature>
<keyword evidence="3" id="KW-1185">Reference proteome</keyword>
<accession>A0AAV1FX27</accession>
<feature type="compositionally biased region" description="Polar residues" evidence="1">
    <location>
        <begin position="137"/>
        <end position="148"/>
    </location>
</feature>
<dbReference type="EMBL" id="OY660873">
    <property type="protein sequence ID" value="CAJ1065266.1"/>
    <property type="molecule type" value="Genomic_DNA"/>
</dbReference>
<reference evidence="2" key="1">
    <citation type="submission" date="2023-08" db="EMBL/GenBank/DDBJ databases">
        <authorList>
            <person name="Alioto T."/>
            <person name="Alioto T."/>
            <person name="Gomez Garrido J."/>
        </authorList>
    </citation>
    <scope>NUCLEOTIDE SEQUENCE</scope>
</reference>
<name>A0AAV1FX27_XYRNO</name>
<organism evidence="2 3">
    <name type="scientific">Xyrichtys novacula</name>
    <name type="common">Pearly razorfish</name>
    <name type="synonym">Hemipteronotus novacula</name>
    <dbReference type="NCBI Taxonomy" id="13765"/>
    <lineage>
        <taxon>Eukaryota</taxon>
        <taxon>Metazoa</taxon>
        <taxon>Chordata</taxon>
        <taxon>Craniata</taxon>
        <taxon>Vertebrata</taxon>
        <taxon>Euteleostomi</taxon>
        <taxon>Actinopterygii</taxon>
        <taxon>Neopterygii</taxon>
        <taxon>Teleostei</taxon>
        <taxon>Neoteleostei</taxon>
        <taxon>Acanthomorphata</taxon>
        <taxon>Eupercaria</taxon>
        <taxon>Labriformes</taxon>
        <taxon>Labridae</taxon>
        <taxon>Xyrichtys</taxon>
    </lineage>
</organism>
<evidence type="ECO:0000313" key="2">
    <source>
        <dbReference type="EMBL" id="CAJ1065266.1"/>
    </source>
</evidence>
<dbReference type="Proteomes" id="UP001178508">
    <property type="component" value="Chromosome 10"/>
</dbReference>
<protein>
    <submittedName>
        <fullName evidence="2">Uncharacterized protein</fullName>
    </submittedName>
</protein>